<feature type="region of interest" description="Disordered" evidence="1">
    <location>
        <begin position="83"/>
        <end position="105"/>
    </location>
</feature>
<protein>
    <submittedName>
        <fullName evidence="2">Uncharacterized protein</fullName>
    </submittedName>
</protein>
<evidence type="ECO:0000313" key="2">
    <source>
        <dbReference type="EMBL" id="KAF8903499.1"/>
    </source>
</evidence>
<dbReference type="AlphaFoldDB" id="A0A9P5NNT8"/>
<organism evidence="2 3">
    <name type="scientific">Gymnopilus junonius</name>
    <name type="common">Spectacular rustgill mushroom</name>
    <name type="synonym">Gymnopilus spectabilis subsp. junonius</name>
    <dbReference type="NCBI Taxonomy" id="109634"/>
    <lineage>
        <taxon>Eukaryota</taxon>
        <taxon>Fungi</taxon>
        <taxon>Dikarya</taxon>
        <taxon>Basidiomycota</taxon>
        <taxon>Agaricomycotina</taxon>
        <taxon>Agaricomycetes</taxon>
        <taxon>Agaricomycetidae</taxon>
        <taxon>Agaricales</taxon>
        <taxon>Agaricineae</taxon>
        <taxon>Hymenogastraceae</taxon>
        <taxon>Gymnopilus</taxon>
    </lineage>
</organism>
<name>A0A9P5NNT8_GYMJU</name>
<feature type="compositionally biased region" description="Polar residues" evidence="1">
    <location>
        <begin position="259"/>
        <end position="268"/>
    </location>
</feature>
<feature type="region of interest" description="Disordered" evidence="1">
    <location>
        <begin position="175"/>
        <end position="268"/>
    </location>
</feature>
<feature type="compositionally biased region" description="Low complexity" evidence="1">
    <location>
        <begin position="294"/>
        <end position="306"/>
    </location>
</feature>
<feature type="compositionally biased region" description="Basic and acidic residues" evidence="1">
    <location>
        <begin position="406"/>
        <end position="417"/>
    </location>
</feature>
<keyword evidence="3" id="KW-1185">Reference proteome</keyword>
<reference evidence="2" key="1">
    <citation type="submission" date="2020-11" db="EMBL/GenBank/DDBJ databases">
        <authorList>
            <consortium name="DOE Joint Genome Institute"/>
            <person name="Ahrendt S."/>
            <person name="Riley R."/>
            <person name="Andreopoulos W."/>
            <person name="LaButti K."/>
            <person name="Pangilinan J."/>
            <person name="Ruiz-duenas F.J."/>
            <person name="Barrasa J.M."/>
            <person name="Sanchez-Garcia M."/>
            <person name="Camarero S."/>
            <person name="Miyauchi S."/>
            <person name="Serrano A."/>
            <person name="Linde D."/>
            <person name="Babiker R."/>
            <person name="Drula E."/>
            <person name="Ayuso-Fernandez I."/>
            <person name="Pacheco R."/>
            <person name="Padilla G."/>
            <person name="Ferreira P."/>
            <person name="Barriuso J."/>
            <person name="Kellner H."/>
            <person name="Castanera R."/>
            <person name="Alfaro M."/>
            <person name="Ramirez L."/>
            <person name="Pisabarro A.G."/>
            <person name="Kuo A."/>
            <person name="Tritt A."/>
            <person name="Lipzen A."/>
            <person name="He G."/>
            <person name="Yan M."/>
            <person name="Ng V."/>
            <person name="Cullen D."/>
            <person name="Martin F."/>
            <person name="Rosso M.-N."/>
            <person name="Henrissat B."/>
            <person name="Hibbett D."/>
            <person name="Martinez A.T."/>
            <person name="Grigoriev I.V."/>
        </authorList>
    </citation>
    <scope>NUCLEOTIDE SEQUENCE</scope>
    <source>
        <strain evidence="2">AH 44721</strain>
    </source>
</reference>
<feature type="region of interest" description="Disordered" evidence="1">
    <location>
        <begin position="282"/>
        <end position="306"/>
    </location>
</feature>
<gene>
    <name evidence="2" type="ORF">CPB84DRAFT_773639</name>
</gene>
<accession>A0A9P5NNT8</accession>
<evidence type="ECO:0000256" key="1">
    <source>
        <dbReference type="SAM" id="MobiDB-lite"/>
    </source>
</evidence>
<dbReference type="OrthoDB" id="3067134at2759"/>
<proteinExistence type="predicted"/>
<sequence>MLNTTNTTTPAFTTIPDAKKAEYARLYNLFESLASHRSRQDASFLGGLPTSQLDPLLKKLSAIVDTNKTSSKRPRRNTVASIIRGGGERNIKGKTTTTTTGAGSDSDMLRVEKEIRAARSDEEDEIESLAKFPLADAKKYPFTFRWMVHKLYNKDEWAKTIKEMLEKSKTEFKPLAEQQAAAASTATNRDGSMPPTEEGQNEQSQGEDVGAIRFKVPTTPVAAGGGRRSGRQRSQSVAGTAIHKAVSPTSPTGVPLRSPGSSAENAQQADIRALKKRCVGRRKSMSGPMNIEVGAPSAGSSSAGKSRGTWVYDAAISSAEHPVAMTFNTFPPSPPPSPTLGRYKPLGAVKVPSKMQDATWSGGGGMKRRVNAGEEVPLLMPLQQVTNANIRGLAARRRVTRSGKMNKMEDDSEEPRKTVKRPFAG</sequence>
<feature type="compositionally biased region" description="Low complexity" evidence="1">
    <location>
        <begin position="176"/>
        <end position="187"/>
    </location>
</feature>
<feature type="region of interest" description="Disordered" evidence="1">
    <location>
        <begin position="398"/>
        <end position="425"/>
    </location>
</feature>
<dbReference type="EMBL" id="JADNYJ010000030">
    <property type="protein sequence ID" value="KAF8903499.1"/>
    <property type="molecule type" value="Genomic_DNA"/>
</dbReference>
<dbReference type="Proteomes" id="UP000724874">
    <property type="component" value="Unassembled WGS sequence"/>
</dbReference>
<comment type="caution">
    <text evidence="2">The sequence shown here is derived from an EMBL/GenBank/DDBJ whole genome shotgun (WGS) entry which is preliminary data.</text>
</comment>
<evidence type="ECO:0000313" key="3">
    <source>
        <dbReference type="Proteomes" id="UP000724874"/>
    </source>
</evidence>